<proteinExistence type="predicted"/>
<keyword evidence="2" id="KW-1185">Reference proteome</keyword>
<evidence type="ECO:0000313" key="1">
    <source>
        <dbReference type="EMBL" id="KAL2493699.1"/>
    </source>
</evidence>
<evidence type="ECO:0000313" key="2">
    <source>
        <dbReference type="Proteomes" id="UP001604277"/>
    </source>
</evidence>
<gene>
    <name evidence="1" type="ORF">Fot_37456</name>
</gene>
<dbReference type="AlphaFoldDB" id="A0ABD1RZ12"/>
<organism evidence="1 2">
    <name type="scientific">Forsythia ovata</name>
    <dbReference type="NCBI Taxonomy" id="205694"/>
    <lineage>
        <taxon>Eukaryota</taxon>
        <taxon>Viridiplantae</taxon>
        <taxon>Streptophyta</taxon>
        <taxon>Embryophyta</taxon>
        <taxon>Tracheophyta</taxon>
        <taxon>Spermatophyta</taxon>
        <taxon>Magnoliopsida</taxon>
        <taxon>eudicotyledons</taxon>
        <taxon>Gunneridae</taxon>
        <taxon>Pentapetalae</taxon>
        <taxon>asterids</taxon>
        <taxon>lamiids</taxon>
        <taxon>Lamiales</taxon>
        <taxon>Oleaceae</taxon>
        <taxon>Forsythieae</taxon>
        <taxon>Forsythia</taxon>
    </lineage>
</organism>
<reference evidence="2" key="1">
    <citation type="submission" date="2024-07" db="EMBL/GenBank/DDBJ databases">
        <title>Two chromosome-level genome assemblies of Korean endemic species Abeliophyllum distichum and Forsythia ovata (Oleaceae).</title>
        <authorList>
            <person name="Jang H."/>
        </authorList>
    </citation>
    <scope>NUCLEOTIDE SEQUENCE [LARGE SCALE GENOMIC DNA]</scope>
</reference>
<name>A0ABD1RZ12_9LAMI</name>
<sequence>MATHLFSLATGNACCRRQRLFGNIKGRNVQVKAYRRVGSASTITIAGTYYGVPTFPPTPHLEGATLHTTSFNVHILLVLCGNTQATTDPNPTQAASFVLWSNMYYIIRTKSNCKLNIAA</sequence>
<accession>A0ABD1RZ12</accession>
<comment type="caution">
    <text evidence="1">The sequence shown here is derived from an EMBL/GenBank/DDBJ whole genome shotgun (WGS) entry which is preliminary data.</text>
</comment>
<protein>
    <submittedName>
        <fullName evidence="1">Uncharacterized protein</fullName>
    </submittedName>
</protein>
<dbReference type="Proteomes" id="UP001604277">
    <property type="component" value="Unassembled WGS sequence"/>
</dbReference>
<dbReference type="EMBL" id="JBFOLJ010000011">
    <property type="protein sequence ID" value="KAL2493699.1"/>
    <property type="molecule type" value="Genomic_DNA"/>
</dbReference>